<accession>A0A0M6WRL8</accession>
<dbReference type="AlphaFoldDB" id="A0A0M6WRL8"/>
<protein>
    <submittedName>
        <fullName evidence="1">Uncharacterized protein</fullName>
    </submittedName>
</protein>
<proteinExistence type="predicted"/>
<dbReference type="EMBL" id="CVRQ01000025">
    <property type="protein sequence ID" value="CRL40266.1"/>
    <property type="molecule type" value="Genomic_DNA"/>
</dbReference>
<dbReference type="Proteomes" id="UP000049472">
    <property type="component" value="Unassembled WGS sequence"/>
</dbReference>
<organism evidence="1 2">
    <name type="scientific">Agathobacter rectalis</name>
    <dbReference type="NCBI Taxonomy" id="39491"/>
    <lineage>
        <taxon>Bacteria</taxon>
        <taxon>Bacillati</taxon>
        <taxon>Bacillota</taxon>
        <taxon>Clostridia</taxon>
        <taxon>Lachnospirales</taxon>
        <taxon>Lachnospiraceae</taxon>
        <taxon>Agathobacter</taxon>
    </lineage>
</organism>
<gene>
    <name evidence="1" type="ORF">T1815_22961</name>
</gene>
<dbReference type="RefSeq" id="WP_055062299.1">
    <property type="nucleotide sequence ID" value="NZ_CVRQ01000025.1"/>
</dbReference>
<reference evidence="2" key="1">
    <citation type="submission" date="2015-05" db="EMBL/GenBank/DDBJ databases">
        <authorList>
            <consortium name="Pathogen Informatics"/>
        </authorList>
    </citation>
    <scope>NUCLEOTIDE SEQUENCE [LARGE SCALE GENOMIC DNA]</scope>
    <source>
        <strain evidence="2">T1-815</strain>
    </source>
</reference>
<evidence type="ECO:0000313" key="2">
    <source>
        <dbReference type="Proteomes" id="UP000049472"/>
    </source>
</evidence>
<name>A0A0M6WRL8_9FIRM</name>
<sequence length="174" mass="20226">MIPEITITCSTGKVFINNITVEQYKKYAALMEKNGSDKITDALFFNKRIIQEIFGNRMSLDELGEVDVIEFLTASKGIHFIMQDIVSDALLNIVETEPIERETSAFDEYDRENGYEDEEQEEQNTWKICGEIVDRVTKIAIRLMRESYGQCMKENIIELLKYLKFELETVNENT</sequence>
<evidence type="ECO:0000313" key="1">
    <source>
        <dbReference type="EMBL" id="CRL40266.1"/>
    </source>
</evidence>
<keyword evidence="2" id="KW-1185">Reference proteome</keyword>